<dbReference type="OrthoDB" id="9909076at2759"/>
<evidence type="ECO:0008006" key="7">
    <source>
        <dbReference type="Google" id="ProtNLM"/>
    </source>
</evidence>
<dbReference type="PANTHER" id="PTHR15052">
    <property type="entry name" value="RNA POLYMERASE III TRANSCRIPTION INITIATION FACTOR COMPLEX SUBUNIT"/>
    <property type="match status" value="1"/>
</dbReference>
<dbReference type="PANTHER" id="PTHR15052:SF2">
    <property type="entry name" value="GENERAL TRANSCRIPTION FACTOR 3C POLYPEPTIDE 2"/>
    <property type="match status" value="1"/>
</dbReference>
<organism evidence="5 6">
    <name type="scientific">Hymenochirus boettgeri</name>
    <name type="common">Congo dwarf clawed frog</name>
    <dbReference type="NCBI Taxonomy" id="247094"/>
    <lineage>
        <taxon>Eukaryota</taxon>
        <taxon>Metazoa</taxon>
        <taxon>Chordata</taxon>
        <taxon>Craniata</taxon>
        <taxon>Vertebrata</taxon>
        <taxon>Euteleostomi</taxon>
        <taxon>Amphibia</taxon>
        <taxon>Batrachia</taxon>
        <taxon>Anura</taxon>
        <taxon>Pipoidea</taxon>
        <taxon>Pipidae</taxon>
        <taxon>Pipinae</taxon>
        <taxon>Hymenochirus</taxon>
    </lineage>
</organism>
<evidence type="ECO:0000313" key="6">
    <source>
        <dbReference type="Proteomes" id="UP000812440"/>
    </source>
</evidence>
<proteinExistence type="predicted"/>
<accession>A0A8T2IEX1</accession>
<dbReference type="GO" id="GO:0005634">
    <property type="term" value="C:nucleus"/>
    <property type="evidence" value="ECO:0007669"/>
    <property type="project" value="UniProtKB-SubCell"/>
</dbReference>
<keyword evidence="2" id="KW-0804">Transcription</keyword>
<dbReference type="GO" id="GO:0000127">
    <property type="term" value="C:transcription factor TFIIIC complex"/>
    <property type="evidence" value="ECO:0007669"/>
    <property type="project" value="TreeGrafter"/>
</dbReference>
<sequence length="551" mass="61474">MDHPVLKNTKTESVGTMVLRTEESDCRADLMPMLADAIAVPPVQTPEKPHMVNSSVKQTPPLEDCHKKLFLSFSKSPGCAGEQGSLPPSLDPDMCSEGIPSSNKETPTTKRKRGHPTKRKNNLSSPALPTSVPEPMSPTLPTLLENGPPTGGQLTPEVKVPKKRGRKSKAESLMIKLAQEQARLATTPNQEPEDPEVEITSSGRPRRRAAKTALRYLQDLADDLFQAGQNFSAKPSKTSEESTEPTGKSKKRKYRRGDESEEDSDFVVNEDVLHEAEREEEEEESDDFPEVFKEELTGFRKKSVSTPGERSSTLQVKGISENGFHNAIMNPVWKATHITAEFRSKCYSDWEFPEWIPRTNSWHFLSRREAETYLPIQNISPPFTIRREGIKEEANPCTLNRFQSLPPHPQRSDMTFFVGGPVWSLEWCPTLGGSGSCQYLALYCHHGMDDRHKLDVTHPGPALLQLWSLGPLDMENRCDSGAMLAYGLAVDHGCVWDMKFCPSGGWELPCSTRKGSQMARLGILAAAFSSGHIEIYSLPHPESLYSHRKTR</sequence>
<feature type="region of interest" description="Disordered" evidence="4">
    <location>
        <begin position="74"/>
        <end position="214"/>
    </location>
</feature>
<dbReference type="InterPro" id="IPR052416">
    <property type="entry name" value="GTF3C_component"/>
</dbReference>
<keyword evidence="6" id="KW-1185">Reference proteome</keyword>
<name>A0A8T2IEX1_9PIPI</name>
<dbReference type="GO" id="GO:0006383">
    <property type="term" value="P:transcription by RNA polymerase III"/>
    <property type="evidence" value="ECO:0007669"/>
    <property type="project" value="TreeGrafter"/>
</dbReference>
<keyword evidence="3" id="KW-0539">Nucleus</keyword>
<reference evidence="5" key="1">
    <citation type="thesis" date="2020" institute="ProQuest LLC" country="789 East Eisenhower Parkway, Ann Arbor, MI, USA">
        <title>Comparative Genomics and Chromosome Evolution.</title>
        <authorList>
            <person name="Mudd A.B."/>
        </authorList>
    </citation>
    <scope>NUCLEOTIDE SEQUENCE</scope>
    <source>
        <strain evidence="5">Female2</strain>
        <tissue evidence="5">Blood</tissue>
    </source>
</reference>
<feature type="region of interest" description="Disordered" evidence="4">
    <location>
        <begin position="230"/>
        <end position="289"/>
    </location>
</feature>
<comment type="caution">
    <text evidence="5">The sequence shown here is derived from an EMBL/GenBank/DDBJ whole genome shotgun (WGS) entry which is preliminary data.</text>
</comment>
<protein>
    <recommendedName>
        <fullName evidence="7">General transcription factor 3C polypeptide 2</fullName>
    </recommendedName>
</protein>
<dbReference type="Proteomes" id="UP000812440">
    <property type="component" value="Unassembled WGS sequence"/>
</dbReference>
<evidence type="ECO:0000256" key="1">
    <source>
        <dbReference type="ARBA" id="ARBA00004123"/>
    </source>
</evidence>
<feature type="compositionally biased region" description="Acidic residues" evidence="4">
    <location>
        <begin position="278"/>
        <end position="289"/>
    </location>
</feature>
<dbReference type="AlphaFoldDB" id="A0A8T2IEX1"/>
<feature type="compositionally biased region" description="Basic residues" evidence="4">
    <location>
        <begin position="109"/>
        <end position="121"/>
    </location>
</feature>
<dbReference type="EMBL" id="JAACNH010000163">
    <property type="protein sequence ID" value="KAG8431515.1"/>
    <property type="molecule type" value="Genomic_DNA"/>
</dbReference>
<evidence type="ECO:0000256" key="2">
    <source>
        <dbReference type="ARBA" id="ARBA00023163"/>
    </source>
</evidence>
<evidence type="ECO:0000256" key="3">
    <source>
        <dbReference type="ARBA" id="ARBA00023242"/>
    </source>
</evidence>
<evidence type="ECO:0000256" key="4">
    <source>
        <dbReference type="SAM" id="MobiDB-lite"/>
    </source>
</evidence>
<comment type="subcellular location">
    <subcellularLocation>
        <location evidence="1">Nucleus</location>
    </subcellularLocation>
</comment>
<evidence type="ECO:0000313" key="5">
    <source>
        <dbReference type="EMBL" id="KAG8431515.1"/>
    </source>
</evidence>
<gene>
    <name evidence="5" type="ORF">GDO86_018468</name>
</gene>